<name>A0A9D5B404_PEA</name>
<dbReference type="Gramene" id="Psat03G0362200-T1">
    <property type="protein sequence ID" value="KAI5428694.1"/>
    <property type="gene ID" value="KIW84_033622"/>
</dbReference>
<dbReference type="PANTHER" id="PTHR10775:SF193">
    <property type="entry name" value="DUF4216 DOMAIN-CONTAINING PROTEIN"/>
    <property type="match status" value="1"/>
</dbReference>
<evidence type="ECO:0000313" key="1">
    <source>
        <dbReference type="EMBL" id="KAI5428694.1"/>
    </source>
</evidence>
<gene>
    <name evidence="1" type="ORF">KIW84_033622</name>
</gene>
<reference evidence="1 2" key="1">
    <citation type="journal article" date="2022" name="Nat. Genet.">
        <title>Improved pea reference genome and pan-genome highlight genomic features and evolutionary characteristics.</title>
        <authorList>
            <person name="Yang T."/>
            <person name="Liu R."/>
            <person name="Luo Y."/>
            <person name="Hu S."/>
            <person name="Wang D."/>
            <person name="Wang C."/>
            <person name="Pandey M.K."/>
            <person name="Ge S."/>
            <person name="Xu Q."/>
            <person name="Li N."/>
            <person name="Li G."/>
            <person name="Huang Y."/>
            <person name="Saxena R.K."/>
            <person name="Ji Y."/>
            <person name="Li M."/>
            <person name="Yan X."/>
            <person name="He Y."/>
            <person name="Liu Y."/>
            <person name="Wang X."/>
            <person name="Xiang C."/>
            <person name="Varshney R.K."/>
            <person name="Ding H."/>
            <person name="Gao S."/>
            <person name="Zong X."/>
        </authorList>
    </citation>
    <scope>NUCLEOTIDE SEQUENCE [LARGE SCALE GENOMIC DNA]</scope>
    <source>
        <strain evidence="1 2">cv. Zhongwan 6</strain>
    </source>
</reference>
<dbReference type="EMBL" id="JAMSHJ010000003">
    <property type="protein sequence ID" value="KAI5428694.1"/>
    <property type="molecule type" value="Genomic_DNA"/>
</dbReference>
<accession>A0A9D5B404</accession>
<dbReference type="PANTHER" id="PTHR10775">
    <property type="entry name" value="OS08G0208400 PROTEIN"/>
    <property type="match status" value="1"/>
</dbReference>
<sequence length="188" mass="21446">MMLNATPTKDNLPTNFYDAKKLVSNLGLEVRKIDCCISGCMLFYDNEFGTSDGALEECKFCKSPRFQIRSKAINLMDVKDKTKDNEKARQDIEIWCNRKELELKPQPNGKLLKPKANYNLTSQEAKAVCQWLKELRMLDGYASNLERCVDANTGKLNGMKSHDCHIFMEQLLPIVLTSLPNHELNPLT</sequence>
<proteinExistence type="predicted"/>
<organism evidence="1 2">
    <name type="scientific">Pisum sativum</name>
    <name type="common">Garden pea</name>
    <name type="synonym">Lathyrus oleraceus</name>
    <dbReference type="NCBI Taxonomy" id="3888"/>
    <lineage>
        <taxon>Eukaryota</taxon>
        <taxon>Viridiplantae</taxon>
        <taxon>Streptophyta</taxon>
        <taxon>Embryophyta</taxon>
        <taxon>Tracheophyta</taxon>
        <taxon>Spermatophyta</taxon>
        <taxon>Magnoliopsida</taxon>
        <taxon>eudicotyledons</taxon>
        <taxon>Gunneridae</taxon>
        <taxon>Pentapetalae</taxon>
        <taxon>rosids</taxon>
        <taxon>fabids</taxon>
        <taxon>Fabales</taxon>
        <taxon>Fabaceae</taxon>
        <taxon>Papilionoideae</taxon>
        <taxon>50 kb inversion clade</taxon>
        <taxon>NPAAA clade</taxon>
        <taxon>Hologalegina</taxon>
        <taxon>IRL clade</taxon>
        <taxon>Fabeae</taxon>
        <taxon>Lathyrus</taxon>
    </lineage>
</organism>
<dbReference type="Proteomes" id="UP001058974">
    <property type="component" value="Chromosome 3"/>
</dbReference>
<comment type="caution">
    <text evidence="1">The sequence shown here is derived from an EMBL/GenBank/DDBJ whole genome shotgun (WGS) entry which is preliminary data.</text>
</comment>
<protein>
    <submittedName>
        <fullName evidence="1">Uncharacterized protein</fullName>
    </submittedName>
</protein>
<evidence type="ECO:0000313" key="2">
    <source>
        <dbReference type="Proteomes" id="UP001058974"/>
    </source>
</evidence>
<dbReference type="AlphaFoldDB" id="A0A9D5B404"/>
<keyword evidence="2" id="KW-1185">Reference proteome</keyword>